<keyword evidence="14" id="KW-0449">Lipoprotein</keyword>
<dbReference type="PROSITE" id="PS52012">
    <property type="entry name" value="CFEM"/>
    <property type="match status" value="1"/>
</dbReference>
<evidence type="ECO:0000256" key="3">
    <source>
        <dbReference type="ARBA" id="ARBA00010031"/>
    </source>
</evidence>
<feature type="binding site" description="axial binding residue" evidence="15">
    <location>
        <position position="44"/>
    </location>
    <ligand>
        <name>heme</name>
        <dbReference type="ChEBI" id="CHEBI:30413"/>
    </ligand>
    <ligandPart>
        <name>Fe</name>
        <dbReference type="ChEBI" id="CHEBI:18248"/>
    </ligandPart>
</feature>
<evidence type="ECO:0000256" key="9">
    <source>
        <dbReference type="ARBA" id="ARBA00022729"/>
    </source>
</evidence>
<dbReference type="PANTHER" id="PTHR37928">
    <property type="entry name" value="CFEM DOMAIN PROTEIN (AFU_ORTHOLOGUE AFUA_6G14090)"/>
    <property type="match status" value="1"/>
</dbReference>
<comment type="caution">
    <text evidence="15">Lacks conserved residue(s) required for the propagation of feature annotation.</text>
</comment>
<evidence type="ECO:0000256" key="4">
    <source>
        <dbReference type="ARBA" id="ARBA00022475"/>
    </source>
</evidence>
<sequence>MKFTAVAAISMAALVSAQSISGIPDCALSCIQKGVEQTSCSATDLKCICKKENMSKIQGDATSCVIAQCGADKALNEVLPAVQKVCAGNANGGSSEAASSAADPTEMATQMTEAHPTEMAEPSESEAAGDNECHATMASQPCPATPSSPASNGTAPPAPSTPVTAGAAGLAPIGGLAMLAIGALAL</sequence>
<evidence type="ECO:0000256" key="15">
    <source>
        <dbReference type="PROSITE-ProRule" id="PRU01356"/>
    </source>
</evidence>
<keyword evidence="9 17" id="KW-0732">Signal</keyword>
<dbReference type="SMART" id="SM00747">
    <property type="entry name" value="CFEM"/>
    <property type="match status" value="1"/>
</dbReference>
<feature type="disulfide bond" evidence="15">
    <location>
        <begin position="40"/>
        <end position="47"/>
    </location>
</feature>
<dbReference type="GO" id="GO:0005886">
    <property type="term" value="C:plasma membrane"/>
    <property type="evidence" value="ECO:0007669"/>
    <property type="project" value="UniProtKB-SubCell"/>
</dbReference>
<dbReference type="GO" id="GO:0098552">
    <property type="term" value="C:side of membrane"/>
    <property type="evidence" value="ECO:0007669"/>
    <property type="project" value="UniProtKB-KW"/>
</dbReference>
<dbReference type="GO" id="GO:0005576">
    <property type="term" value="C:extracellular region"/>
    <property type="evidence" value="ECO:0007669"/>
    <property type="project" value="UniProtKB-SubCell"/>
</dbReference>
<feature type="domain" description="CFEM" evidence="18">
    <location>
        <begin position="1"/>
        <end position="110"/>
    </location>
</feature>
<keyword evidence="5" id="KW-0964">Secreted</keyword>
<keyword evidence="11" id="KW-0472">Membrane</keyword>
<dbReference type="AlphaFoldDB" id="A0A0D9P8D4"/>
<feature type="chain" id="PRO_5002342351" description="CFEM domain-containing protein" evidence="17">
    <location>
        <begin position="18"/>
        <end position="186"/>
    </location>
</feature>
<proteinExistence type="inferred from homology"/>
<dbReference type="InterPro" id="IPR051735">
    <property type="entry name" value="CFEM_domain"/>
</dbReference>
<accession>A0A0D9P8D4</accession>
<evidence type="ECO:0000256" key="11">
    <source>
        <dbReference type="ARBA" id="ARBA00023136"/>
    </source>
</evidence>
<dbReference type="PANTHER" id="PTHR37928:SF2">
    <property type="entry name" value="GPI ANCHORED CFEM DOMAIN PROTEIN (AFU_ORTHOLOGUE AFUA_6G10580)"/>
    <property type="match status" value="1"/>
</dbReference>
<keyword evidence="7" id="KW-0336">GPI-anchor</keyword>
<evidence type="ECO:0000256" key="16">
    <source>
        <dbReference type="SAM" id="MobiDB-lite"/>
    </source>
</evidence>
<dbReference type="InterPro" id="IPR008427">
    <property type="entry name" value="Extracellular_membr_CFEM_dom"/>
</dbReference>
<comment type="similarity">
    <text evidence="3">Belongs to the RBT5 family.</text>
</comment>
<keyword evidence="8 15" id="KW-0479">Metal-binding</keyword>
<keyword evidence="20" id="KW-1185">Reference proteome</keyword>
<feature type="region of interest" description="Disordered" evidence="16">
    <location>
        <begin position="93"/>
        <end position="163"/>
    </location>
</feature>
<dbReference type="STRING" id="1291518.A0A0D9P8D4"/>
<evidence type="ECO:0000256" key="14">
    <source>
        <dbReference type="ARBA" id="ARBA00023288"/>
    </source>
</evidence>
<evidence type="ECO:0000313" key="19">
    <source>
        <dbReference type="EMBL" id="KJK81055.1"/>
    </source>
</evidence>
<evidence type="ECO:0000256" key="2">
    <source>
        <dbReference type="ARBA" id="ARBA00004613"/>
    </source>
</evidence>
<organism evidence="19 20">
    <name type="scientific">Metarhizium anisopliae BRIP 53293</name>
    <dbReference type="NCBI Taxonomy" id="1291518"/>
    <lineage>
        <taxon>Eukaryota</taxon>
        <taxon>Fungi</taxon>
        <taxon>Dikarya</taxon>
        <taxon>Ascomycota</taxon>
        <taxon>Pezizomycotina</taxon>
        <taxon>Sordariomycetes</taxon>
        <taxon>Hypocreomycetidae</taxon>
        <taxon>Hypocreales</taxon>
        <taxon>Clavicipitaceae</taxon>
        <taxon>Metarhizium</taxon>
    </lineage>
</organism>
<keyword evidence="4" id="KW-1003">Cell membrane</keyword>
<evidence type="ECO:0000256" key="13">
    <source>
        <dbReference type="ARBA" id="ARBA00023180"/>
    </source>
</evidence>
<dbReference type="OrthoDB" id="3767534at2759"/>
<dbReference type="GO" id="GO:0046872">
    <property type="term" value="F:metal ion binding"/>
    <property type="evidence" value="ECO:0007669"/>
    <property type="project" value="UniProtKB-UniRule"/>
</dbReference>
<evidence type="ECO:0000259" key="18">
    <source>
        <dbReference type="PROSITE" id="PS52012"/>
    </source>
</evidence>
<feature type="compositionally biased region" description="Low complexity" evidence="16">
    <location>
        <begin position="93"/>
        <end position="102"/>
    </location>
</feature>
<evidence type="ECO:0000256" key="12">
    <source>
        <dbReference type="ARBA" id="ARBA00023157"/>
    </source>
</evidence>
<dbReference type="Proteomes" id="UP000054544">
    <property type="component" value="Unassembled WGS sequence"/>
</dbReference>
<dbReference type="Pfam" id="PF05730">
    <property type="entry name" value="CFEM"/>
    <property type="match status" value="1"/>
</dbReference>
<evidence type="ECO:0000256" key="1">
    <source>
        <dbReference type="ARBA" id="ARBA00004609"/>
    </source>
</evidence>
<comment type="subcellular location">
    <subcellularLocation>
        <location evidence="1">Cell membrane</location>
        <topology evidence="1">Lipid-anchor</topology>
        <topology evidence="1">GPI-anchor</topology>
    </subcellularLocation>
    <subcellularLocation>
        <location evidence="2">Secreted</location>
    </subcellularLocation>
</comment>
<feature type="signal peptide" evidence="17">
    <location>
        <begin position="1"/>
        <end position="17"/>
    </location>
</feature>
<protein>
    <recommendedName>
        <fullName evidence="18">CFEM domain-containing protein</fullName>
    </recommendedName>
</protein>
<keyword evidence="10 15" id="KW-0408">Iron</keyword>
<keyword evidence="12 15" id="KW-1015">Disulfide bond</keyword>
<name>A0A0D9P8D4_METAN</name>
<keyword evidence="13" id="KW-0325">Glycoprotein</keyword>
<evidence type="ECO:0000256" key="8">
    <source>
        <dbReference type="ARBA" id="ARBA00022723"/>
    </source>
</evidence>
<evidence type="ECO:0000256" key="10">
    <source>
        <dbReference type="ARBA" id="ARBA00023004"/>
    </source>
</evidence>
<evidence type="ECO:0000256" key="17">
    <source>
        <dbReference type="SAM" id="SignalP"/>
    </source>
</evidence>
<evidence type="ECO:0000313" key="20">
    <source>
        <dbReference type="Proteomes" id="UP000054544"/>
    </source>
</evidence>
<evidence type="ECO:0000256" key="7">
    <source>
        <dbReference type="ARBA" id="ARBA00022622"/>
    </source>
</evidence>
<evidence type="ECO:0000256" key="6">
    <source>
        <dbReference type="ARBA" id="ARBA00022617"/>
    </source>
</evidence>
<keyword evidence="6 15" id="KW-0349">Heme</keyword>
<dbReference type="EMBL" id="KE384727">
    <property type="protein sequence ID" value="KJK81055.1"/>
    <property type="molecule type" value="Genomic_DNA"/>
</dbReference>
<evidence type="ECO:0000256" key="5">
    <source>
        <dbReference type="ARBA" id="ARBA00022525"/>
    </source>
</evidence>
<reference evidence="20" key="1">
    <citation type="journal article" date="2014" name="BMC Genomics">
        <title>The genome sequence of the biocontrol fungus Metarhizium anisopliae and comparative genomics of Metarhizium species.</title>
        <authorList>
            <person name="Pattemore J.A."/>
            <person name="Hane J.K."/>
            <person name="Williams A.H."/>
            <person name="Wilson B.A."/>
            <person name="Stodart B.J."/>
            <person name="Ash G.J."/>
        </authorList>
    </citation>
    <scope>NUCLEOTIDE SEQUENCE [LARGE SCALE GENOMIC DNA]</scope>
    <source>
        <strain evidence="20">BRIP 53293</strain>
    </source>
</reference>
<gene>
    <name evidence="19" type="ORF">H634G_03589</name>
</gene>